<dbReference type="EMBL" id="CZKA01000085">
    <property type="protein sequence ID" value="CUR60872.1"/>
    <property type="molecule type" value="Genomic_DNA"/>
</dbReference>
<reference evidence="1" key="1">
    <citation type="submission" date="2015-08" db="EMBL/GenBank/DDBJ databases">
        <authorList>
            <person name="Babu N.S."/>
            <person name="Beckwith C.J."/>
            <person name="Beseler K.G."/>
            <person name="Brison A."/>
            <person name="Carone J.V."/>
            <person name="Caskin T.P."/>
            <person name="Diamond M."/>
            <person name="Durham M.E."/>
            <person name="Foxe J.M."/>
            <person name="Go M."/>
            <person name="Henderson B.A."/>
            <person name="Jones I.B."/>
            <person name="McGettigan J.A."/>
            <person name="Micheletti S.J."/>
            <person name="Nasrallah M.E."/>
            <person name="Ortiz D."/>
            <person name="Piller C.R."/>
            <person name="Privatt S.R."/>
            <person name="Schneider S.L."/>
            <person name="Sharp S."/>
            <person name="Smith T.C."/>
            <person name="Stanton J.D."/>
            <person name="Ullery H.E."/>
            <person name="Wilson R.J."/>
            <person name="Serrano M.G."/>
            <person name="Buck G."/>
            <person name="Lee V."/>
            <person name="Wang Y."/>
            <person name="Carvalho R."/>
            <person name="Voegtly L."/>
            <person name="Shi R."/>
            <person name="Duckworth R."/>
            <person name="Johnson A."/>
            <person name="Loviza R."/>
            <person name="Walstead R."/>
            <person name="Shah Z."/>
            <person name="Kiflezghi M."/>
            <person name="Wade K."/>
            <person name="Ball S.L."/>
            <person name="Bradley K.W."/>
            <person name="Asai D.J."/>
            <person name="Bowman C.A."/>
            <person name="Russell D.A."/>
            <person name="Pope W.H."/>
            <person name="Jacobs-Sera D."/>
            <person name="Hendrix R.W."/>
            <person name="Hatfull G.F."/>
        </authorList>
    </citation>
    <scope>NUCLEOTIDE SEQUENCE</scope>
</reference>
<protein>
    <recommendedName>
        <fullName evidence="2">Transposase</fullName>
    </recommendedName>
</protein>
<gene>
    <name evidence="1" type="ORF">NOCA290030</name>
</gene>
<dbReference type="AlphaFoldDB" id="A0A2P2CIM3"/>
<organism evidence="1">
    <name type="scientific">metagenome</name>
    <dbReference type="NCBI Taxonomy" id="256318"/>
    <lineage>
        <taxon>unclassified sequences</taxon>
        <taxon>metagenomes</taxon>
    </lineage>
</organism>
<sequence>MRGRLLAHYITSVSKNVWTNCRQGRLERFKLAID</sequence>
<name>A0A2P2CIM3_9ZZZZ</name>
<proteinExistence type="predicted"/>
<evidence type="ECO:0000313" key="1">
    <source>
        <dbReference type="EMBL" id="CUR60872.1"/>
    </source>
</evidence>
<accession>A0A2P2CIM3</accession>
<evidence type="ECO:0008006" key="2">
    <source>
        <dbReference type="Google" id="ProtNLM"/>
    </source>
</evidence>